<evidence type="ECO:0000313" key="5">
    <source>
        <dbReference type="EMBL" id="CDX00864.1"/>
    </source>
</evidence>
<sequence length="265" mass="30247">MLDEEIATCCKQLRLSRNLAERAQTTEGESHQEYLYRLLNAELTYRNHIRTEKLVNSAGFYTLKTFENFRFDEITLPADLSVESLEKLHFIQERKNIIMYGGPGTGKTMLSTALGVAACRQGIPVRFFRTAALVNKLSEAKKGGSLSSFLKKLNKAEVIILDEYGYVPLDRTGAQLLFEIISDCYERKSIILNTNLEFSRWVNVLYDEQMTAAMLDRLLHHCHLLLFPGVSNRMRESSLNDLYRSIAVSNKPIDSIQEVVTDDTH</sequence>
<evidence type="ECO:0000256" key="3">
    <source>
        <dbReference type="ARBA" id="ARBA00022840"/>
    </source>
</evidence>
<dbReference type="RefSeq" id="WP_018212241.1">
    <property type="nucleotide sequence ID" value="NZ_LK996017.1"/>
</dbReference>
<dbReference type="Gene3D" id="3.40.50.300">
    <property type="entry name" value="P-loop containing nucleotide triphosphate hydrolases"/>
    <property type="match status" value="1"/>
</dbReference>
<dbReference type="PATRIC" id="fig|49338.4.peg.1054"/>
<dbReference type="NCBIfam" id="NF038214">
    <property type="entry name" value="IS21_help_AAA"/>
    <property type="match status" value="1"/>
</dbReference>
<dbReference type="PANTHER" id="PTHR30050:SF4">
    <property type="entry name" value="ATP-BINDING PROTEIN RV3427C IN INSERTION SEQUENCE-RELATED"/>
    <property type="match status" value="1"/>
</dbReference>
<organism evidence="5">
    <name type="scientific">Desulfitobacterium hafniense</name>
    <name type="common">Desulfitobacterium frappieri</name>
    <dbReference type="NCBI Taxonomy" id="49338"/>
    <lineage>
        <taxon>Bacteria</taxon>
        <taxon>Bacillati</taxon>
        <taxon>Bacillota</taxon>
        <taxon>Clostridia</taxon>
        <taxon>Eubacteriales</taxon>
        <taxon>Desulfitobacteriaceae</taxon>
        <taxon>Desulfitobacterium</taxon>
    </lineage>
</organism>
<proteinExistence type="inferred from homology"/>
<dbReference type="SUPFAM" id="SSF52540">
    <property type="entry name" value="P-loop containing nucleoside triphosphate hydrolases"/>
    <property type="match status" value="1"/>
</dbReference>
<keyword evidence="2" id="KW-0547">Nucleotide-binding</keyword>
<dbReference type="GO" id="GO:0006260">
    <property type="term" value="P:DNA replication"/>
    <property type="evidence" value="ECO:0007669"/>
    <property type="project" value="TreeGrafter"/>
</dbReference>
<accession>A0A098AW67</accession>
<evidence type="ECO:0000256" key="1">
    <source>
        <dbReference type="ARBA" id="ARBA00008059"/>
    </source>
</evidence>
<dbReference type="InterPro" id="IPR002611">
    <property type="entry name" value="IstB_ATP-bd"/>
</dbReference>
<feature type="domain" description="AAA+ ATPase" evidence="4">
    <location>
        <begin position="93"/>
        <end position="228"/>
    </location>
</feature>
<dbReference type="InterPro" id="IPR003593">
    <property type="entry name" value="AAA+_ATPase"/>
</dbReference>
<evidence type="ECO:0000256" key="2">
    <source>
        <dbReference type="ARBA" id="ARBA00022741"/>
    </source>
</evidence>
<name>A0A098AW67_DESHA</name>
<evidence type="ECO:0000259" key="4">
    <source>
        <dbReference type="SMART" id="SM00382"/>
    </source>
</evidence>
<gene>
    <name evidence="5" type="ORF">DPCES_0977</name>
</gene>
<dbReference type="InterPro" id="IPR047661">
    <property type="entry name" value="IstB"/>
</dbReference>
<dbReference type="PANTHER" id="PTHR30050">
    <property type="entry name" value="CHROMOSOMAL REPLICATION INITIATOR PROTEIN DNAA"/>
    <property type="match status" value="1"/>
</dbReference>
<dbReference type="EMBL" id="LK996017">
    <property type="protein sequence ID" value="CDX00864.1"/>
    <property type="molecule type" value="Genomic_DNA"/>
</dbReference>
<dbReference type="CDD" id="cd00009">
    <property type="entry name" value="AAA"/>
    <property type="match status" value="1"/>
</dbReference>
<reference evidence="5" key="1">
    <citation type="submission" date="2014-07" db="EMBL/GenBank/DDBJ databases">
        <authorList>
            <person name="Hornung V.Bastian."/>
        </authorList>
    </citation>
    <scope>NUCLEOTIDE SEQUENCE</scope>
    <source>
        <strain evidence="5">PCE-S</strain>
    </source>
</reference>
<keyword evidence="3 5" id="KW-0067">ATP-binding</keyword>
<dbReference type="Pfam" id="PF01695">
    <property type="entry name" value="IstB_IS21"/>
    <property type="match status" value="1"/>
</dbReference>
<dbReference type="PIRSF" id="PIRSF003073">
    <property type="entry name" value="DNAC_TnpB_IstB"/>
    <property type="match status" value="1"/>
</dbReference>
<dbReference type="GO" id="GO:0005524">
    <property type="term" value="F:ATP binding"/>
    <property type="evidence" value="ECO:0007669"/>
    <property type="project" value="UniProtKB-KW"/>
</dbReference>
<protein>
    <submittedName>
        <fullName evidence="5">IstB-like ATP-binding protein</fullName>
    </submittedName>
</protein>
<dbReference type="SMART" id="SM00382">
    <property type="entry name" value="AAA"/>
    <property type="match status" value="1"/>
</dbReference>
<dbReference type="AlphaFoldDB" id="A0A098AW67"/>
<dbReference type="InterPro" id="IPR028350">
    <property type="entry name" value="DNAC/IstB-like"/>
</dbReference>
<comment type="similarity">
    <text evidence="1">Belongs to the IS21/IS1162 putative ATP-binding protein family.</text>
</comment>
<dbReference type="InterPro" id="IPR027417">
    <property type="entry name" value="P-loop_NTPase"/>
</dbReference>